<dbReference type="EMBL" id="JAVKPH010000096">
    <property type="protein sequence ID" value="MDR5655507.1"/>
    <property type="molecule type" value="Genomic_DNA"/>
</dbReference>
<evidence type="ECO:0000313" key="2">
    <source>
        <dbReference type="Proteomes" id="UP001247754"/>
    </source>
</evidence>
<dbReference type="Pfam" id="PF05069">
    <property type="entry name" value="Phage_tail_S"/>
    <property type="match status" value="1"/>
</dbReference>
<evidence type="ECO:0000313" key="1">
    <source>
        <dbReference type="EMBL" id="MDR5655507.1"/>
    </source>
</evidence>
<gene>
    <name evidence="1" type="ORF">RGD00_23160</name>
</gene>
<dbReference type="RefSeq" id="WP_310459597.1">
    <property type="nucleotide sequence ID" value="NZ_JAVKPH010000096.1"/>
</dbReference>
<accession>A0ABU1FF82</accession>
<dbReference type="InterPro" id="IPR006522">
    <property type="entry name" value="Phage_virion_morphogenesis"/>
</dbReference>
<keyword evidence="2" id="KW-1185">Reference proteome</keyword>
<comment type="caution">
    <text evidence="1">The sequence shown here is derived from an EMBL/GenBank/DDBJ whole genome shotgun (WGS) entry which is preliminary data.</text>
</comment>
<organism evidence="1 2">
    <name type="scientific">Ruixingdingia sedimenti</name>
    <dbReference type="NCBI Taxonomy" id="3073604"/>
    <lineage>
        <taxon>Bacteria</taxon>
        <taxon>Pseudomonadati</taxon>
        <taxon>Pseudomonadota</taxon>
        <taxon>Alphaproteobacteria</taxon>
        <taxon>Rhodobacterales</taxon>
        <taxon>Paracoccaceae</taxon>
        <taxon>Ruixingdingia</taxon>
    </lineage>
</organism>
<feature type="non-terminal residue" evidence="1">
    <location>
        <position position="1"/>
    </location>
</feature>
<protein>
    <submittedName>
        <fullName evidence="1">Phage virion morphogenesis protein</fullName>
    </submittedName>
</protein>
<dbReference type="Proteomes" id="UP001247754">
    <property type="component" value="Unassembled WGS sequence"/>
</dbReference>
<sequence length="196" mass="21700">FKMTGISIEVELRNEELREALRGMLVRMDRRQPFMTAVGERLMTSTKDRFRSETDPDGRAWQPLRPRTIKARTANGQIPITILRSNSKGKIGSSLAGSINYVATEDEVRIGSPVAYAAIHQLGGQIQRKSRGAKIYRMKDDAGQIGRRFAKKAEANHVTDVTIAAHSITIPARPFLGLTAADEAAILEDAEDWLSP</sequence>
<dbReference type="NCBIfam" id="TIGR01635">
    <property type="entry name" value="tail_comp_S"/>
    <property type="match status" value="1"/>
</dbReference>
<name>A0ABU1FF82_9RHOB</name>
<reference evidence="1 2" key="1">
    <citation type="submission" date="2023-09" db="EMBL/GenBank/DDBJ databases">
        <title>Xinfangfangia sedmenti sp. nov., isolated the sedment.</title>
        <authorList>
            <person name="Xu L."/>
        </authorList>
    </citation>
    <scope>NUCLEOTIDE SEQUENCE [LARGE SCALE GENOMIC DNA]</scope>
    <source>
        <strain evidence="1 2">LG-4</strain>
    </source>
</reference>
<proteinExistence type="predicted"/>